<name>A0A6A4DJ03_9STRA</name>
<proteinExistence type="predicted"/>
<evidence type="ECO:0000313" key="2">
    <source>
        <dbReference type="EMBL" id="KAE9309306.1"/>
    </source>
</evidence>
<evidence type="ECO:0000313" key="1">
    <source>
        <dbReference type="EMBL" id="KAE8993455.1"/>
    </source>
</evidence>
<dbReference type="Proteomes" id="UP000435112">
    <property type="component" value="Unassembled WGS sequence"/>
</dbReference>
<evidence type="ECO:0000313" key="4">
    <source>
        <dbReference type="Proteomes" id="UP000435112"/>
    </source>
</evidence>
<gene>
    <name evidence="1" type="ORF">PR002_g20232</name>
    <name evidence="2" type="ORF">PR003_g20547</name>
</gene>
<comment type="caution">
    <text evidence="2">The sequence shown here is derived from an EMBL/GenBank/DDBJ whole genome shotgun (WGS) entry which is preliminary data.</text>
</comment>
<organism evidence="2 3">
    <name type="scientific">Phytophthora rubi</name>
    <dbReference type="NCBI Taxonomy" id="129364"/>
    <lineage>
        <taxon>Eukaryota</taxon>
        <taxon>Sar</taxon>
        <taxon>Stramenopiles</taxon>
        <taxon>Oomycota</taxon>
        <taxon>Peronosporomycetes</taxon>
        <taxon>Peronosporales</taxon>
        <taxon>Peronosporaceae</taxon>
        <taxon>Phytophthora</taxon>
    </lineage>
</organism>
<protein>
    <submittedName>
        <fullName evidence="2">Uncharacterized protein</fullName>
    </submittedName>
</protein>
<reference evidence="2 3" key="1">
    <citation type="submission" date="2018-08" db="EMBL/GenBank/DDBJ databases">
        <title>Genomic investigation of the strawberry pathogen Phytophthora fragariae indicates pathogenicity is determined by transcriptional variation in three key races.</title>
        <authorList>
            <person name="Adams T.M."/>
            <person name="Armitage A.D."/>
            <person name="Sobczyk M.K."/>
            <person name="Bates H.J."/>
            <person name="Dunwell J.M."/>
            <person name="Nellist C.F."/>
            <person name="Harrison R.J."/>
        </authorList>
    </citation>
    <scope>NUCLEOTIDE SEQUENCE [LARGE SCALE GENOMIC DNA]</scope>
    <source>
        <strain evidence="1 4">SCRP324</strain>
        <strain evidence="2 3">SCRP333</strain>
    </source>
</reference>
<dbReference type="EMBL" id="QXFU01001910">
    <property type="protein sequence ID" value="KAE8993455.1"/>
    <property type="molecule type" value="Genomic_DNA"/>
</dbReference>
<dbReference type="EMBL" id="QXFT01001837">
    <property type="protein sequence ID" value="KAE9309306.1"/>
    <property type="molecule type" value="Genomic_DNA"/>
</dbReference>
<dbReference type="OrthoDB" id="10273784at2759"/>
<keyword evidence="3" id="KW-1185">Reference proteome</keyword>
<evidence type="ECO:0000313" key="3">
    <source>
        <dbReference type="Proteomes" id="UP000434957"/>
    </source>
</evidence>
<sequence length="78" mass="8289">MASKNSVRYPPHLNTQEAYSYSAGDVTFSTFQSVFMDCSAKGSGTKMNVFTACAGCCSTRSVPPSVLLPPQYNPAGLD</sequence>
<accession>A0A6A4DJ03</accession>
<dbReference type="Proteomes" id="UP000434957">
    <property type="component" value="Unassembled WGS sequence"/>
</dbReference>
<dbReference type="AlphaFoldDB" id="A0A6A4DJ03"/>